<evidence type="ECO:0000313" key="14">
    <source>
        <dbReference type="EMBL" id="CAJ73409.1"/>
    </source>
</evidence>
<feature type="transmembrane region" description="Helical" evidence="12">
    <location>
        <begin position="13"/>
        <end position="34"/>
    </location>
</feature>
<reference evidence="14" key="1">
    <citation type="journal article" date="2006" name="Nature">
        <title>Deciphering the evolution and metabolism of an anammox bacterium from a community genome.</title>
        <authorList>
            <person name="Strous M."/>
            <person name="Pelletier E."/>
            <person name="Mangenot S."/>
            <person name="Rattei T."/>
            <person name="Lehner A."/>
            <person name="Taylor M.W."/>
            <person name="Horn M."/>
            <person name="Daims H."/>
            <person name="Bartol-Mavel D."/>
            <person name="Wincker P."/>
            <person name="Barbe V."/>
            <person name="Fonknechten N."/>
            <person name="Vallenet D."/>
            <person name="Segurens B."/>
            <person name="Schenowitz-Truong C."/>
            <person name="Medigue C."/>
            <person name="Collingro A."/>
            <person name="Snel B."/>
            <person name="Dutilh B.E."/>
            <person name="OpDenCamp H.J.M."/>
            <person name="vanDerDrift C."/>
            <person name="Cirpus I."/>
            <person name="vanDePas-Schoonen K.T."/>
            <person name="Harhangi H.R."/>
            <person name="vanNiftrik L."/>
            <person name="Schmid M."/>
            <person name="Keltjens J."/>
            <person name="vanDeVossenberg J."/>
            <person name="Kartal B."/>
            <person name="Meier H."/>
            <person name="Frishman D."/>
            <person name="Huynen M.A."/>
            <person name="Mewes H."/>
            <person name="Weissenbach J."/>
            <person name="Jetten M.S.M."/>
            <person name="Wagner M."/>
            <person name="LePaslier D."/>
        </authorList>
    </citation>
    <scope>NUCLEOTIDE SEQUENCE</scope>
</reference>
<accession>Q1Q760</accession>
<protein>
    <recommendedName>
        <fullName evidence="12">NADH-quinone oxidoreductase subunit A</fullName>
        <ecNumber evidence="12">7.1.1.-</ecNumber>
    </recommendedName>
    <alternativeName>
        <fullName evidence="12">NADH dehydrogenase I subunit A</fullName>
    </alternativeName>
    <alternativeName>
        <fullName evidence="12">NDH-1 subunit A</fullName>
    </alternativeName>
    <alternativeName>
        <fullName evidence="12">NUO1</fullName>
    </alternativeName>
</protein>
<evidence type="ECO:0000256" key="11">
    <source>
        <dbReference type="ARBA" id="ARBA00023136"/>
    </source>
</evidence>
<evidence type="ECO:0000256" key="10">
    <source>
        <dbReference type="ARBA" id="ARBA00023075"/>
    </source>
</evidence>
<evidence type="ECO:0000313" key="15">
    <source>
        <dbReference type="EMBL" id="QII11978.1"/>
    </source>
</evidence>
<evidence type="ECO:0000256" key="6">
    <source>
        <dbReference type="ARBA" id="ARBA00022719"/>
    </source>
</evidence>
<reference evidence="15 18" key="5">
    <citation type="submission" date="2020-02" db="EMBL/GenBank/DDBJ databases">
        <title>Newly sequenced genome of strain CSTR1 showed variability in Candidatus Kuenenia stuttgartiensis genomes.</title>
        <authorList>
            <person name="Ding C."/>
            <person name="Adrian L."/>
        </authorList>
    </citation>
    <scope>NUCLEOTIDE SEQUENCE [LARGE SCALE GENOMIC DNA]</scope>
    <source>
        <strain evidence="15 18">CSTR1</strain>
    </source>
</reference>
<evidence type="ECO:0000256" key="8">
    <source>
        <dbReference type="ARBA" id="ARBA00022989"/>
    </source>
</evidence>
<reference evidence="16" key="3">
    <citation type="submission" date="2017-10" db="EMBL/GenBank/DDBJ databases">
        <authorList>
            <person name="Banno H."/>
            <person name="Chua N.-H."/>
        </authorList>
    </citation>
    <scope>NUCLEOTIDE SEQUENCE [LARGE SCALE GENOMIC DNA]</scope>
    <source>
        <strain evidence="16">Kuenenia_mbr1_ru-nijmegen</strain>
    </source>
</reference>
<dbReference type="PANTHER" id="PTHR11058">
    <property type="entry name" value="NADH-UBIQUINONE OXIDOREDUCTASE CHAIN 3"/>
    <property type="match status" value="1"/>
</dbReference>
<dbReference type="InterPro" id="IPR038430">
    <property type="entry name" value="NDAH_ubi_oxred_su3_sf"/>
</dbReference>
<dbReference type="GO" id="GO:0005886">
    <property type="term" value="C:plasma membrane"/>
    <property type="evidence" value="ECO:0007669"/>
    <property type="project" value="UniProtKB-SubCell"/>
</dbReference>
<name>Q1Q760_KUEST</name>
<keyword evidence="3 12" id="KW-0813">Transport</keyword>
<keyword evidence="14" id="KW-0560">Oxidoreductase</keyword>
<reference evidence="14" key="2">
    <citation type="submission" date="2006-01" db="EMBL/GenBank/DDBJ databases">
        <authorList>
            <person name="Genoscope"/>
        </authorList>
    </citation>
    <scope>NUCLEOTIDE SEQUENCE</scope>
</reference>
<dbReference type="Gene3D" id="1.20.58.1610">
    <property type="entry name" value="NADH:ubiquinone/plastoquinone oxidoreductase, chain 3"/>
    <property type="match status" value="1"/>
</dbReference>
<keyword evidence="17" id="KW-1185">Reference proteome</keyword>
<keyword evidence="11 12" id="KW-0472">Membrane</keyword>
<evidence type="ECO:0000256" key="7">
    <source>
        <dbReference type="ARBA" id="ARBA00022967"/>
    </source>
</evidence>
<dbReference type="EMBL" id="LT934425">
    <property type="protein sequence ID" value="SOH06462.1"/>
    <property type="molecule type" value="Genomic_DNA"/>
</dbReference>
<dbReference type="InterPro" id="IPR023043">
    <property type="entry name" value="NAD(P)H_OxRDtase_bac/plastid"/>
</dbReference>
<comment type="function">
    <text evidence="12">NDH-1 shuttles electrons from NADH, via FMN and iron-sulfur (Fe-S) centers, to quinones in the respiratory chain. The immediate electron acceptor for the enzyme in this species is believed to be ubiquinone. Couples the redox reaction to proton translocation (for every two electrons transferred, four hydrogen ions are translocated across the cytoplasmic membrane), and thus conserves the redox energy in a proton gradient.</text>
</comment>
<evidence type="ECO:0000256" key="2">
    <source>
        <dbReference type="ARBA" id="ARBA00008472"/>
    </source>
</evidence>
<sequence length="138" mass="15449">MSNFIEPITLWPLLLYTVAVVSLVIGILIISYFLGERHKEPSTDVPFESGITPTGSARIRFSAHFYIAAMFFVIFDLEAIFIFAWAVAFRDVGWNGYIGVLIFIGIIIAVLIYVWRLGALDFGPQGKKILSAFEKLKG</sequence>
<comment type="subcellular location">
    <subcellularLocation>
        <location evidence="12 13">Cell membrane</location>
        <topology evidence="12 13">Multi-pass membrane protein</topology>
    </subcellularLocation>
    <subcellularLocation>
        <location evidence="1">Membrane</location>
        <topology evidence="1">Multi-pass membrane protein</topology>
    </subcellularLocation>
</comment>
<gene>
    <name evidence="12 14" type="primary">nuoA</name>
    <name evidence="16" type="synonym">nuoA_2</name>
    <name evidence="15" type="ORF">KsCSTR_25990</name>
    <name evidence="16" type="ORF">KSMBR1_3990</name>
    <name evidence="14" type="ORF">kuste2660</name>
</gene>
<evidence type="ECO:0000313" key="17">
    <source>
        <dbReference type="Proteomes" id="UP000221734"/>
    </source>
</evidence>
<dbReference type="EC" id="7.1.1.-" evidence="12"/>
<keyword evidence="8 12" id="KW-1133">Transmembrane helix</keyword>
<dbReference type="OrthoDB" id="9791970at2"/>
<evidence type="ECO:0000313" key="18">
    <source>
        <dbReference type="Proteomes" id="UP000501926"/>
    </source>
</evidence>
<dbReference type="Proteomes" id="UP000221734">
    <property type="component" value="Chromosome Kuenenia_stuttgartiensis_MBR1"/>
</dbReference>
<comment type="similarity">
    <text evidence="2 12 13">Belongs to the complex I subunit 3 family.</text>
</comment>
<evidence type="ECO:0000256" key="1">
    <source>
        <dbReference type="ARBA" id="ARBA00004141"/>
    </source>
</evidence>
<dbReference type="GO" id="GO:0050136">
    <property type="term" value="F:NADH dehydrogenase (quinone) (non-electrogenic) activity"/>
    <property type="evidence" value="ECO:0007669"/>
    <property type="project" value="UniProtKB-UniRule"/>
</dbReference>
<keyword evidence="9 12" id="KW-0520">NAD</keyword>
<dbReference type="Pfam" id="PF00507">
    <property type="entry name" value="Oxidored_q4"/>
    <property type="match status" value="1"/>
</dbReference>
<dbReference type="Proteomes" id="UP000501926">
    <property type="component" value="Chromosome"/>
</dbReference>
<evidence type="ECO:0000256" key="4">
    <source>
        <dbReference type="ARBA" id="ARBA00022475"/>
    </source>
</evidence>
<evidence type="ECO:0000313" key="16">
    <source>
        <dbReference type="EMBL" id="SOH06462.1"/>
    </source>
</evidence>
<dbReference type="GO" id="GO:0030964">
    <property type="term" value="C:NADH dehydrogenase complex"/>
    <property type="evidence" value="ECO:0007669"/>
    <property type="project" value="TreeGrafter"/>
</dbReference>
<evidence type="ECO:0000256" key="9">
    <source>
        <dbReference type="ARBA" id="ARBA00023027"/>
    </source>
</evidence>
<dbReference type="EMBL" id="CP049055">
    <property type="protein sequence ID" value="QII11978.1"/>
    <property type="molecule type" value="Genomic_DNA"/>
</dbReference>
<keyword evidence="4 12" id="KW-1003">Cell membrane</keyword>
<keyword evidence="10 12" id="KW-0830">Ubiquinone</keyword>
<comment type="catalytic activity">
    <reaction evidence="12 13">
        <text>a quinone + NADH + 5 H(+)(in) = a quinol + NAD(+) + 4 H(+)(out)</text>
        <dbReference type="Rhea" id="RHEA:57888"/>
        <dbReference type="ChEBI" id="CHEBI:15378"/>
        <dbReference type="ChEBI" id="CHEBI:24646"/>
        <dbReference type="ChEBI" id="CHEBI:57540"/>
        <dbReference type="ChEBI" id="CHEBI:57945"/>
        <dbReference type="ChEBI" id="CHEBI:132124"/>
    </reaction>
</comment>
<feature type="transmembrane region" description="Helical" evidence="12">
    <location>
        <begin position="65"/>
        <end position="88"/>
    </location>
</feature>
<dbReference type="AlphaFoldDB" id="Q1Q760"/>
<evidence type="ECO:0000256" key="13">
    <source>
        <dbReference type="RuleBase" id="RU003639"/>
    </source>
</evidence>
<dbReference type="GO" id="GO:0048038">
    <property type="term" value="F:quinone binding"/>
    <property type="evidence" value="ECO:0007669"/>
    <property type="project" value="UniProtKB-KW"/>
</dbReference>
<dbReference type="RefSeq" id="WP_099326853.1">
    <property type="nucleotide sequence ID" value="NZ_CP049055.1"/>
</dbReference>
<evidence type="ECO:0000256" key="3">
    <source>
        <dbReference type="ARBA" id="ARBA00022448"/>
    </source>
</evidence>
<keyword evidence="7 12" id="KW-1278">Translocase</keyword>
<dbReference type="KEGG" id="kst:KSMBR1_3990"/>
<feature type="transmembrane region" description="Helical" evidence="12">
    <location>
        <begin position="94"/>
        <end position="115"/>
    </location>
</feature>
<keyword evidence="6 12" id="KW-0874">Quinone</keyword>
<comment type="subunit">
    <text evidence="12">NDH-1 is composed of 14 different subunits. Subunits NuoA, H, J, K, L, M, N constitute the membrane sector of the complex.</text>
</comment>
<dbReference type="HAMAP" id="MF_01394">
    <property type="entry name" value="NDH1_NuoA"/>
    <property type="match status" value="1"/>
</dbReference>
<dbReference type="EMBL" id="CT573071">
    <property type="protein sequence ID" value="CAJ73409.1"/>
    <property type="molecule type" value="Genomic_DNA"/>
</dbReference>
<keyword evidence="5 12" id="KW-0812">Transmembrane</keyword>
<evidence type="ECO:0000256" key="12">
    <source>
        <dbReference type="HAMAP-Rule" id="MF_01394"/>
    </source>
</evidence>
<proteinExistence type="inferred from homology"/>
<dbReference type="PANTHER" id="PTHR11058:SF21">
    <property type="entry name" value="NADH-QUINONE OXIDOREDUCTASE SUBUNIT A"/>
    <property type="match status" value="1"/>
</dbReference>
<dbReference type="InterPro" id="IPR000440">
    <property type="entry name" value="NADH_UbQ/plastoQ_OxRdtase_su3"/>
</dbReference>
<reference evidence="17" key="4">
    <citation type="submission" date="2017-10" db="EMBL/GenBank/DDBJ databases">
        <authorList>
            <person name="Frank J."/>
        </authorList>
    </citation>
    <scope>NUCLEOTIDE SEQUENCE [LARGE SCALE GENOMIC DNA]</scope>
</reference>
<organism evidence="14">
    <name type="scientific">Kuenenia stuttgartiensis</name>
    <dbReference type="NCBI Taxonomy" id="174633"/>
    <lineage>
        <taxon>Bacteria</taxon>
        <taxon>Pseudomonadati</taxon>
        <taxon>Planctomycetota</taxon>
        <taxon>Candidatus Brocadiia</taxon>
        <taxon>Candidatus Brocadiales</taxon>
        <taxon>Candidatus Brocadiaceae</taxon>
        <taxon>Candidatus Kuenenia</taxon>
    </lineage>
</organism>
<evidence type="ECO:0000256" key="5">
    <source>
        <dbReference type="ARBA" id="ARBA00022692"/>
    </source>
</evidence>
<dbReference type="GO" id="GO:0008137">
    <property type="term" value="F:NADH dehydrogenase (ubiquinone) activity"/>
    <property type="evidence" value="ECO:0007669"/>
    <property type="project" value="InterPro"/>
</dbReference>